<dbReference type="GO" id="GO:0050624">
    <property type="term" value="F:vomilenine reductase activity"/>
    <property type="evidence" value="ECO:0007669"/>
    <property type="project" value="UniProtKB-EC"/>
</dbReference>
<dbReference type="PANTHER" id="PTHR31480">
    <property type="entry name" value="BIFUNCTIONAL LYCOPENE CYCLASE/PHYTOENE SYNTHASE"/>
    <property type="match status" value="1"/>
</dbReference>
<evidence type="ECO:0000256" key="1">
    <source>
        <dbReference type="ARBA" id="ARBA00022679"/>
    </source>
</evidence>
<dbReference type="eggNOG" id="COG1562">
    <property type="taxonomic scope" value="Bacteria"/>
</dbReference>
<protein>
    <submittedName>
        <fullName evidence="2">CrtB-like phytoene synthase</fullName>
        <ecNumber evidence="2">1.5.1.32</ecNumber>
    </submittedName>
</protein>
<sequence>MTPQAIMTHHARSFAPAARLLHRRDRLRVARLYAVCRTVDDIADEIGGLVGQAQLQALLDDLNKPDPQDSIAVEALDLFKGQQLGLAAFRELVCTVAADTDTTCIADSAALDIYCMGVAGTVGVMICALFDVDEAYLENATDLGRAMQLTNICRDVAEDARRGRRYLPFTLCPHSPGDIAAEDPQAIAAAEAAMACLLNEADELYRSGRSAFEALPWRLRLAVASAAAMYEGIGTQLRERKFQPLAGRAFVPIKRKVYLAAGAVLAELFRKRKTEDGSGHAHA</sequence>
<dbReference type="Proteomes" id="UP000005307">
    <property type="component" value="Chromosome"/>
</dbReference>
<dbReference type="InterPro" id="IPR008949">
    <property type="entry name" value="Isoprenoid_synthase_dom_sf"/>
</dbReference>
<dbReference type="SFLD" id="SFLDG01212">
    <property type="entry name" value="Phytoene_synthase_like"/>
    <property type="match status" value="1"/>
</dbReference>
<dbReference type="InterPro" id="IPR044843">
    <property type="entry name" value="Trans_IPPS_bact-type"/>
</dbReference>
<dbReference type="SUPFAM" id="SSF48576">
    <property type="entry name" value="Terpenoid synthases"/>
    <property type="match status" value="1"/>
</dbReference>
<dbReference type="STRING" id="391626.OAN307_c45370"/>
<gene>
    <name evidence="2" type="ORF">OAN307_c45370</name>
</gene>
<dbReference type="SFLD" id="SFLDS00005">
    <property type="entry name" value="Isoprenoid_Synthase_Type_I"/>
    <property type="match status" value="1"/>
</dbReference>
<dbReference type="SFLD" id="SFLDG01018">
    <property type="entry name" value="Squalene/Phytoene_Synthase_Lik"/>
    <property type="match status" value="1"/>
</dbReference>
<dbReference type="AlphaFoldDB" id="M9RBB9"/>
<dbReference type="KEGG" id="oat:OAN307_c45370"/>
<name>M9RBB9_9RHOB</name>
<dbReference type="GO" id="GO:0004311">
    <property type="term" value="F:geranylgeranyl diphosphate synthase activity"/>
    <property type="evidence" value="ECO:0007669"/>
    <property type="project" value="InterPro"/>
</dbReference>
<reference evidence="2 3" key="1">
    <citation type="journal article" date="2013" name="PLoS ONE">
        <title>Poles Apart: Arctic and Antarctic Octadecabacter strains Share High Genome Plasticity and a New Type of Xanthorhodopsin.</title>
        <authorList>
            <person name="Vollmers J."/>
            <person name="Voget S."/>
            <person name="Dietrich S."/>
            <person name="Gollnow K."/>
            <person name="Smits M."/>
            <person name="Meyer K."/>
            <person name="Brinkhoff T."/>
            <person name="Simon M."/>
            <person name="Daniel R."/>
        </authorList>
    </citation>
    <scope>NUCLEOTIDE SEQUENCE [LARGE SCALE GENOMIC DNA]</scope>
    <source>
        <strain evidence="2 3">307</strain>
    </source>
</reference>
<keyword evidence="1" id="KW-0808">Transferase</keyword>
<dbReference type="HOGENOM" id="CLU_037269_1_0_5"/>
<dbReference type="GO" id="GO:0008299">
    <property type="term" value="P:isoprenoid biosynthetic process"/>
    <property type="evidence" value="ECO:0007669"/>
    <property type="project" value="UniProtKB-ARBA"/>
</dbReference>
<proteinExistence type="predicted"/>
<dbReference type="OrthoDB" id="9807580at2"/>
<evidence type="ECO:0000313" key="2">
    <source>
        <dbReference type="EMBL" id="AGI69894.1"/>
    </source>
</evidence>
<keyword evidence="2" id="KW-0560">Oxidoreductase</keyword>
<dbReference type="InterPro" id="IPR019845">
    <property type="entry name" value="Squalene/phytoene_synthase_CS"/>
</dbReference>
<dbReference type="EC" id="1.5.1.32" evidence="2"/>
<dbReference type="Pfam" id="PF00494">
    <property type="entry name" value="SQS_PSY"/>
    <property type="match status" value="1"/>
</dbReference>
<organism evidence="2 3">
    <name type="scientific">Octadecabacter antarcticus 307</name>
    <dbReference type="NCBI Taxonomy" id="391626"/>
    <lineage>
        <taxon>Bacteria</taxon>
        <taxon>Pseudomonadati</taxon>
        <taxon>Pseudomonadota</taxon>
        <taxon>Alphaproteobacteria</taxon>
        <taxon>Rhodobacterales</taxon>
        <taxon>Roseobacteraceae</taxon>
        <taxon>Octadecabacter</taxon>
    </lineage>
</organism>
<dbReference type="InterPro" id="IPR002060">
    <property type="entry name" value="Squ/phyt_synthse"/>
</dbReference>
<accession>M9RBB9</accession>
<dbReference type="RefSeq" id="WP_015501786.1">
    <property type="nucleotide sequence ID" value="NC_020911.1"/>
</dbReference>
<evidence type="ECO:0000313" key="3">
    <source>
        <dbReference type="Proteomes" id="UP000005307"/>
    </source>
</evidence>
<dbReference type="EMBL" id="CP003740">
    <property type="protein sequence ID" value="AGI69894.1"/>
    <property type="molecule type" value="Genomic_DNA"/>
</dbReference>
<dbReference type="Gene3D" id="1.10.600.10">
    <property type="entry name" value="Farnesyl Diphosphate Synthase"/>
    <property type="match status" value="1"/>
</dbReference>
<dbReference type="PROSITE" id="PS01045">
    <property type="entry name" value="SQUALEN_PHYTOEN_SYN_2"/>
    <property type="match status" value="1"/>
</dbReference>
<keyword evidence="3" id="KW-1185">Reference proteome</keyword>